<accession>A0ABV2J0X7</accession>
<sequence length="219" mass="23725">MREPITISFSGGSALLLQSNSSRFDEQFQKRIWSLASDLQAASGFTETVPGMNNILALFNPDQITPEEARKQLTERWAKAQPLPRRGKTVEIPVVYGGQNGEDFKPWARHCGLAPLEAAQRHAAGTYQVAAIGAMPGFPYLSGLDPALAISRRSTPRLAVPVGSVIVGGAQAAVMPQTSPSGWHIIGRTNIALFDPHRDEPSTLAPGDIVRFTIEDVWL</sequence>
<dbReference type="SMART" id="SM00796">
    <property type="entry name" value="AHS1"/>
    <property type="match status" value="1"/>
</dbReference>
<dbReference type="SUPFAM" id="SSF50891">
    <property type="entry name" value="Cyclophilin-like"/>
    <property type="match status" value="1"/>
</dbReference>
<dbReference type="Proteomes" id="UP001549047">
    <property type="component" value="Unassembled WGS sequence"/>
</dbReference>
<dbReference type="EMBL" id="JBEPMB010000003">
    <property type="protein sequence ID" value="MET3614363.1"/>
    <property type="molecule type" value="Genomic_DNA"/>
</dbReference>
<name>A0ABV2J0X7_9HYPH</name>
<dbReference type="NCBIfam" id="TIGR00370">
    <property type="entry name" value="5-oxoprolinase subunit PxpB"/>
    <property type="match status" value="1"/>
</dbReference>
<dbReference type="Gene3D" id="2.40.100.10">
    <property type="entry name" value="Cyclophilin-like"/>
    <property type="match status" value="1"/>
</dbReference>
<keyword evidence="6" id="KW-1185">Reference proteome</keyword>
<dbReference type="GO" id="GO:0004860">
    <property type="term" value="F:protein kinase inhibitor activity"/>
    <property type="evidence" value="ECO:0007669"/>
    <property type="project" value="UniProtKB-KW"/>
</dbReference>
<keyword evidence="3" id="KW-0067">ATP-binding</keyword>
<reference evidence="5 6" key="1">
    <citation type="submission" date="2024-06" db="EMBL/GenBank/DDBJ databases">
        <title>Genomic Encyclopedia of Type Strains, Phase IV (KMG-IV): sequencing the most valuable type-strain genomes for metagenomic binning, comparative biology and taxonomic classification.</title>
        <authorList>
            <person name="Goeker M."/>
        </authorList>
    </citation>
    <scope>NUCLEOTIDE SEQUENCE [LARGE SCALE GENOMIC DNA]</scope>
    <source>
        <strain evidence="5 6">DSM 29780</strain>
    </source>
</reference>
<comment type="caution">
    <text evidence="5">The sequence shown here is derived from an EMBL/GenBank/DDBJ whole genome shotgun (WGS) entry which is preliminary data.</text>
</comment>
<dbReference type="InterPro" id="IPR003833">
    <property type="entry name" value="CT_C_D"/>
</dbReference>
<organism evidence="5 6">
    <name type="scientific">Rhizobium aquaticum</name>
    <dbReference type="NCBI Taxonomy" id="1549636"/>
    <lineage>
        <taxon>Bacteria</taxon>
        <taxon>Pseudomonadati</taxon>
        <taxon>Pseudomonadota</taxon>
        <taxon>Alphaproteobacteria</taxon>
        <taxon>Hyphomicrobiales</taxon>
        <taxon>Rhizobiaceae</taxon>
        <taxon>Rhizobium/Agrobacterium group</taxon>
        <taxon>Rhizobium</taxon>
    </lineage>
</organism>
<dbReference type="RefSeq" id="WP_354556859.1">
    <property type="nucleotide sequence ID" value="NZ_JBEPMB010000003.1"/>
</dbReference>
<evidence type="ECO:0000256" key="1">
    <source>
        <dbReference type="ARBA" id="ARBA00022741"/>
    </source>
</evidence>
<evidence type="ECO:0000313" key="5">
    <source>
        <dbReference type="EMBL" id="MET3614363.1"/>
    </source>
</evidence>
<dbReference type="Pfam" id="PF02682">
    <property type="entry name" value="CT_C_D"/>
    <property type="match status" value="1"/>
</dbReference>
<keyword evidence="2" id="KW-0378">Hydrolase</keyword>
<dbReference type="InterPro" id="IPR029000">
    <property type="entry name" value="Cyclophilin-like_dom_sf"/>
</dbReference>
<dbReference type="PANTHER" id="PTHR34698">
    <property type="entry name" value="5-OXOPROLINASE SUBUNIT B"/>
    <property type="match status" value="1"/>
</dbReference>
<evidence type="ECO:0000259" key="4">
    <source>
        <dbReference type="SMART" id="SM00796"/>
    </source>
</evidence>
<gene>
    <name evidence="5" type="ORF">ABID16_002700</name>
</gene>
<evidence type="ECO:0000256" key="3">
    <source>
        <dbReference type="ARBA" id="ARBA00022840"/>
    </source>
</evidence>
<dbReference type="Gene3D" id="3.30.1360.40">
    <property type="match status" value="1"/>
</dbReference>
<dbReference type="SUPFAM" id="SSF160467">
    <property type="entry name" value="PH0987 N-terminal domain-like"/>
    <property type="match status" value="1"/>
</dbReference>
<dbReference type="PANTHER" id="PTHR34698:SF2">
    <property type="entry name" value="5-OXOPROLINASE SUBUNIT B"/>
    <property type="match status" value="1"/>
</dbReference>
<dbReference type="InterPro" id="IPR010016">
    <property type="entry name" value="PxpB"/>
</dbReference>
<keyword evidence="1" id="KW-0547">Nucleotide-binding</keyword>
<feature type="domain" description="Carboxyltransferase" evidence="4">
    <location>
        <begin position="5"/>
        <end position="204"/>
    </location>
</feature>
<evidence type="ECO:0000313" key="6">
    <source>
        <dbReference type="Proteomes" id="UP001549047"/>
    </source>
</evidence>
<proteinExistence type="predicted"/>
<keyword evidence="5" id="KW-0649">Protein kinase inhibitor</keyword>
<evidence type="ECO:0000256" key="2">
    <source>
        <dbReference type="ARBA" id="ARBA00022801"/>
    </source>
</evidence>
<protein>
    <submittedName>
        <fullName evidence="5">KipI family sensor histidine kinase inhibitor</fullName>
    </submittedName>
</protein>